<organism evidence="3 4">
    <name type="scientific">Teichococcus aerophilus</name>
    <dbReference type="NCBI Taxonomy" id="1224513"/>
    <lineage>
        <taxon>Bacteria</taxon>
        <taxon>Pseudomonadati</taxon>
        <taxon>Pseudomonadota</taxon>
        <taxon>Alphaproteobacteria</taxon>
        <taxon>Acetobacterales</taxon>
        <taxon>Roseomonadaceae</taxon>
        <taxon>Roseomonas</taxon>
    </lineage>
</organism>
<dbReference type="InterPro" id="IPR001387">
    <property type="entry name" value="Cro/C1-type_HTH"/>
</dbReference>
<protein>
    <submittedName>
        <fullName evidence="3">ImmA/IrrE family metallo-endopeptidase</fullName>
    </submittedName>
</protein>
<dbReference type="InterPro" id="IPR052345">
    <property type="entry name" value="Rad_response_metalloprotease"/>
</dbReference>
<comment type="similarity">
    <text evidence="1">Belongs to the short-chain fatty acyl-CoA assimilation regulator (ScfR) family.</text>
</comment>
<dbReference type="PANTHER" id="PTHR43236">
    <property type="entry name" value="ANTITOXIN HIGA1"/>
    <property type="match status" value="1"/>
</dbReference>
<accession>A0ABR7RTC8</accession>
<dbReference type="InterPro" id="IPR010359">
    <property type="entry name" value="IrrE_HExxH"/>
</dbReference>
<dbReference type="RefSeq" id="WP_187786722.1">
    <property type="nucleotide sequence ID" value="NZ_JACTVA010000061.1"/>
</dbReference>
<evidence type="ECO:0000259" key="2">
    <source>
        <dbReference type="PROSITE" id="PS50943"/>
    </source>
</evidence>
<dbReference type="SMART" id="SM00530">
    <property type="entry name" value="HTH_XRE"/>
    <property type="match status" value="1"/>
</dbReference>
<evidence type="ECO:0000313" key="3">
    <source>
        <dbReference type="EMBL" id="MBC9209588.1"/>
    </source>
</evidence>
<reference evidence="3 4" key="1">
    <citation type="journal article" date="2013" name="Int. J. Syst. Evol. Microbiol.">
        <title>Roseomonas aerophila sp. nov., isolated from air.</title>
        <authorList>
            <person name="Kim S.J."/>
            <person name="Weon H.Y."/>
            <person name="Ahn J.H."/>
            <person name="Hong S.B."/>
            <person name="Seok S.J."/>
            <person name="Whang K.S."/>
            <person name="Kwon S.W."/>
        </authorList>
    </citation>
    <scope>NUCLEOTIDE SEQUENCE [LARGE SCALE GENOMIC DNA]</scope>
    <source>
        <strain evidence="3 4">NBRC 108923</strain>
    </source>
</reference>
<dbReference type="PANTHER" id="PTHR43236:SF2">
    <property type="entry name" value="BLL0069 PROTEIN"/>
    <property type="match status" value="1"/>
</dbReference>
<dbReference type="CDD" id="cd00093">
    <property type="entry name" value="HTH_XRE"/>
    <property type="match status" value="1"/>
</dbReference>
<feature type="domain" description="HTH cro/C1-type" evidence="2">
    <location>
        <begin position="15"/>
        <end position="73"/>
    </location>
</feature>
<dbReference type="Proteomes" id="UP000626026">
    <property type="component" value="Unassembled WGS sequence"/>
</dbReference>
<dbReference type="InterPro" id="IPR010982">
    <property type="entry name" value="Lambda_DNA-bd_dom_sf"/>
</dbReference>
<gene>
    <name evidence="3" type="ORF">IBL26_22280</name>
</gene>
<proteinExistence type="inferred from homology"/>
<evidence type="ECO:0000313" key="4">
    <source>
        <dbReference type="Proteomes" id="UP000626026"/>
    </source>
</evidence>
<dbReference type="PROSITE" id="PS50943">
    <property type="entry name" value="HTH_CROC1"/>
    <property type="match status" value="1"/>
</dbReference>
<dbReference type="Gene3D" id="1.10.260.40">
    <property type="entry name" value="lambda repressor-like DNA-binding domains"/>
    <property type="match status" value="1"/>
</dbReference>
<dbReference type="Gene3D" id="1.10.10.2910">
    <property type="match status" value="1"/>
</dbReference>
<dbReference type="SUPFAM" id="SSF47413">
    <property type="entry name" value="lambda repressor-like DNA-binding domains"/>
    <property type="match status" value="1"/>
</dbReference>
<dbReference type="Pfam" id="PF06114">
    <property type="entry name" value="Peptidase_M78"/>
    <property type="match status" value="1"/>
</dbReference>
<sequence length="403" mass="44206">MAQAAQINPDILAWARETAGLSLEEAAGKLGLTSTAKATAAEKLAQVERGERPVTLAQLEKAAAAYRRPLVIFYLSSPPTRAERGEDYRTVTGSRPRDDAMLDALIRDVRTRQQLLREVLLDDEDIQPLSFVASCQMTDGAQYVANKIRDTLGVNPTEQRRARDASALFTLLRKAAERVGIYVLLLGDLGSHHSDIGEDVFRGVALADEIAPFVVINDNDATTARSFSLLHELAHIWIGASGVSGPVKGFSRNAVERFCNEVAGAFLLPAEAINLLSEAQGADFELALSLTDDVARRWNVSQGVVAYRLLLNGWIDEAIAARLFEAFAARWRIQKARERQLRGPDDSGPSYYVVRRARLGERLLDTVRRALQGDVLTHTKAARILGVSATSVEKLLKERPRAA</sequence>
<dbReference type="EMBL" id="JACTVA010000061">
    <property type="protein sequence ID" value="MBC9209588.1"/>
    <property type="molecule type" value="Genomic_DNA"/>
</dbReference>
<comment type="caution">
    <text evidence="3">The sequence shown here is derived from an EMBL/GenBank/DDBJ whole genome shotgun (WGS) entry which is preliminary data.</text>
</comment>
<keyword evidence="4" id="KW-1185">Reference proteome</keyword>
<name>A0ABR7RTC8_9PROT</name>
<evidence type="ECO:0000256" key="1">
    <source>
        <dbReference type="ARBA" id="ARBA00007227"/>
    </source>
</evidence>